<keyword evidence="1" id="KW-0472">Membrane</keyword>
<proteinExistence type="predicted"/>
<dbReference type="EMBL" id="CAKOFQ010006689">
    <property type="protein sequence ID" value="CAH1960767.1"/>
    <property type="molecule type" value="Genomic_DNA"/>
</dbReference>
<dbReference type="AlphaFoldDB" id="A0A9P0NZG8"/>
<evidence type="ECO:0000256" key="1">
    <source>
        <dbReference type="SAM" id="Phobius"/>
    </source>
</evidence>
<comment type="caution">
    <text evidence="2">The sequence shown here is derived from an EMBL/GenBank/DDBJ whole genome shotgun (WGS) entry which is preliminary data.</text>
</comment>
<reference evidence="2" key="1">
    <citation type="submission" date="2022-03" db="EMBL/GenBank/DDBJ databases">
        <authorList>
            <person name="Sayadi A."/>
        </authorList>
    </citation>
    <scope>NUCLEOTIDE SEQUENCE</scope>
</reference>
<name>A0A9P0NZG8_ACAOB</name>
<feature type="transmembrane region" description="Helical" evidence="1">
    <location>
        <begin position="20"/>
        <end position="38"/>
    </location>
</feature>
<accession>A0A9P0NZG8</accession>
<gene>
    <name evidence="2" type="ORF">ACAOBT_LOCUS3786</name>
</gene>
<keyword evidence="3" id="KW-1185">Reference proteome</keyword>
<keyword evidence="1" id="KW-0812">Transmembrane</keyword>
<keyword evidence="1" id="KW-1133">Transmembrane helix</keyword>
<sequence>MKQLQHLQTTDLQDPAPPFITSYGNNCCVIIIMKIAGIRAEKMLRN</sequence>
<protein>
    <submittedName>
        <fullName evidence="2">Uncharacterized protein</fullName>
    </submittedName>
</protein>
<organism evidence="2 3">
    <name type="scientific">Acanthoscelides obtectus</name>
    <name type="common">Bean weevil</name>
    <name type="synonym">Bruchus obtectus</name>
    <dbReference type="NCBI Taxonomy" id="200917"/>
    <lineage>
        <taxon>Eukaryota</taxon>
        <taxon>Metazoa</taxon>
        <taxon>Ecdysozoa</taxon>
        <taxon>Arthropoda</taxon>
        <taxon>Hexapoda</taxon>
        <taxon>Insecta</taxon>
        <taxon>Pterygota</taxon>
        <taxon>Neoptera</taxon>
        <taxon>Endopterygota</taxon>
        <taxon>Coleoptera</taxon>
        <taxon>Polyphaga</taxon>
        <taxon>Cucujiformia</taxon>
        <taxon>Chrysomeloidea</taxon>
        <taxon>Chrysomelidae</taxon>
        <taxon>Bruchinae</taxon>
        <taxon>Bruchini</taxon>
        <taxon>Acanthoscelides</taxon>
    </lineage>
</organism>
<evidence type="ECO:0000313" key="3">
    <source>
        <dbReference type="Proteomes" id="UP001152888"/>
    </source>
</evidence>
<evidence type="ECO:0000313" key="2">
    <source>
        <dbReference type="EMBL" id="CAH1960767.1"/>
    </source>
</evidence>
<dbReference type="Proteomes" id="UP001152888">
    <property type="component" value="Unassembled WGS sequence"/>
</dbReference>